<reference evidence="2 3" key="1">
    <citation type="submission" date="2019-02" db="EMBL/GenBank/DDBJ databases">
        <title>Genomic Encyclopedia of Type Strains, Phase IV (KMG-IV): sequencing the most valuable type-strain genomes for metagenomic binning, comparative biology and taxonomic classification.</title>
        <authorList>
            <person name="Goeker M."/>
        </authorList>
    </citation>
    <scope>NUCLEOTIDE SEQUENCE [LARGE SCALE GENOMIC DNA]</scope>
    <source>
        <strain evidence="2 3">DSM 105135</strain>
    </source>
</reference>
<evidence type="ECO:0000313" key="2">
    <source>
        <dbReference type="EMBL" id="RZU46752.1"/>
    </source>
</evidence>
<proteinExistence type="predicted"/>
<keyword evidence="3" id="KW-1185">Reference proteome</keyword>
<dbReference type="Proteomes" id="UP000292423">
    <property type="component" value="Unassembled WGS sequence"/>
</dbReference>
<accession>A0A4Q7Z8A6</accession>
<dbReference type="RefSeq" id="WP_130411635.1">
    <property type="nucleotide sequence ID" value="NZ_SHKX01000011.1"/>
</dbReference>
<sequence length="147" mass="16270">MKKQLQAVIGLGFWALAGLSAARADEAPALPEATDQFLECLSIAEDQRQSDPDPKMQAHWAQYSDIYGANIYAQTQSIQLIFDNIQAKFDKWTNMRRFIPAQSVNNLALAVLNKCDEKALSAMVPLDPYRDALDAYLKARPAAAPAQ</sequence>
<feature type="signal peptide" evidence="1">
    <location>
        <begin position="1"/>
        <end position="24"/>
    </location>
</feature>
<dbReference type="OrthoDB" id="9861026at2"/>
<organism evidence="2 3">
    <name type="scientific">Fluviicoccus keumensis</name>
    <dbReference type="NCBI Taxonomy" id="1435465"/>
    <lineage>
        <taxon>Bacteria</taxon>
        <taxon>Pseudomonadati</taxon>
        <taxon>Pseudomonadota</taxon>
        <taxon>Gammaproteobacteria</taxon>
        <taxon>Moraxellales</taxon>
        <taxon>Moraxellaceae</taxon>
        <taxon>Fluviicoccus</taxon>
    </lineage>
</organism>
<protein>
    <submittedName>
        <fullName evidence="2">Uncharacterized protein</fullName>
    </submittedName>
</protein>
<comment type="caution">
    <text evidence="2">The sequence shown here is derived from an EMBL/GenBank/DDBJ whole genome shotgun (WGS) entry which is preliminary data.</text>
</comment>
<evidence type="ECO:0000256" key="1">
    <source>
        <dbReference type="SAM" id="SignalP"/>
    </source>
</evidence>
<name>A0A4Q7Z8A6_9GAMM</name>
<keyword evidence="1" id="KW-0732">Signal</keyword>
<evidence type="ECO:0000313" key="3">
    <source>
        <dbReference type="Proteomes" id="UP000292423"/>
    </source>
</evidence>
<dbReference type="EMBL" id="SHKX01000011">
    <property type="protein sequence ID" value="RZU46752.1"/>
    <property type="molecule type" value="Genomic_DNA"/>
</dbReference>
<feature type="chain" id="PRO_5020696256" evidence="1">
    <location>
        <begin position="25"/>
        <end position="147"/>
    </location>
</feature>
<gene>
    <name evidence="2" type="ORF">EV700_1133</name>
</gene>
<dbReference type="AlphaFoldDB" id="A0A4Q7Z8A6"/>